<dbReference type="Proteomes" id="UP000634229">
    <property type="component" value="Unassembled WGS sequence"/>
</dbReference>
<dbReference type="GO" id="GO:0005524">
    <property type="term" value="F:ATP binding"/>
    <property type="evidence" value="ECO:0007669"/>
    <property type="project" value="UniProtKB-KW"/>
</dbReference>
<feature type="compositionally biased region" description="Basic and acidic residues" evidence="2">
    <location>
        <begin position="94"/>
        <end position="103"/>
    </location>
</feature>
<comment type="caution">
    <text evidence="4">The sequence shown here is derived from an EMBL/GenBank/DDBJ whole genome shotgun (WGS) entry which is preliminary data.</text>
</comment>
<gene>
    <name evidence="4" type="ORF">JK363_36105</name>
</gene>
<accession>A0ABS1NQE0</accession>
<keyword evidence="1" id="KW-0418">Kinase</keyword>
<dbReference type="InterPro" id="IPR036890">
    <property type="entry name" value="HATPase_C_sf"/>
</dbReference>
<dbReference type="Gene3D" id="3.30.565.10">
    <property type="entry name" value="Histidine kinase-like ATPase, C-terminal domain"/>
    <property type="match status" value="1"/>
</dbReference>
<dbReference type="InterPro" id="IPR003594">
    <property type="entry name" value="HATPase_dom"/>
</dbReference>
<dbReference type="InterPro" id="IPR050267">
    <property type="entry name" value="Anti-sigma-factor_SerPK"/>
</dbReference>
<keyword evidence="1" id="KW-0808">Transferase</keyword>
<dbReference type="PANTHER" id="PTHR35526">
    <property type="entry name" value="ANTI-SIGMA-F FACTOR RSBW-RELATED"/>
    <property type="match status" value="1"/>
</dbReference>
<feature type="domain" description="Histidine kinase/HSP90-like ATPase" evidence="3">
    <location>
        <begin position="15"/>
        <end position="129"/>
    </location>
</feature>
<feature type="region of interest" description="Disordered" evidence="2">
    <location>
        <begin position="85"/>
        <end position="104"/>
    </location>
</feature>
<keyword evidence="5" id="KW-1185">Reference proteome</keyword>
<keyword evidence="4" id="KW-0547">Nucleotide-binding</keyword>
<dbReference type="RefSeq" id="WP_201881965.1">
    <property type="nucleotide sequence ID" value="NZ_JAERRF010000035.1"/>
</dbReference>
<evidence type="ECO:0000256" key="2">
    <source>
        <dbReference type="SAM" id="MobiDB-lite"/>
    </source>
</evidence>
<dbReference type="CDD" id="cd16936">
    <property type="entry name" value="HATPase_RsbW-like"/>
    <property type="match status" value="1"/>
</dbReference>
<dbReference type="PANTHER" id="PTHR35526:SF3">
    <property type="entry name" value="ANTI-SIGMA-F FACTOR RSBW"/>
    <property type="match status" value="1"/>
</dbReference>
<keyword evidence="1" id="KW-0723">Serine/threonine-protein kinase</keyword>
<proteinExistence type="predicted"/>
<keyword evidence="4" id="KW-0067">ATP-binding</keyword>
<protein>
    <submittedName>
        <fullName evidence="4">ATP-binding protein</fullName>
    </submittedName>
</protein>
<dbReference type="Pfam" id="PF13581">
    <property type="entry name" value="HATPase_c_2"/>
    <property type="match status" value="1"/>
</dbReference>
<evidence type="ECO:0000259" key="3">
    <source>
        <dbReference type="Pfam" id="PF13581"/>
    </source>
</evidence>
<organism evidence="4 5">
    <name type="scientific">Streptomyces coffeae</name>
    <dbReference type="NCBI Taxonomy" id="621382"/>
    <lineage>
        <taxon>Bacteria</taxon>
        <taxon>Bacillati</taxon>
        <taxon>Actinomycetota</taxon>
        <taxon>Actinomycetes</taxon>
        <taxon>Kitasatosporales</taxon>
        <taxon>Streptomycetaceae</taxon>
        <taxon>Streptomyces</taxon>
    </lineage>
</organism>
<evidence type="ECO:0000313" key="5">
    <source>
        <dbReference type="Proteomes" id="UP000634229"/>
    </source>
</evidence>
<sequence length="140" mass="14885">MAPTPVSGCDALLALPAEAALVGCARHFAENVLTQWHLPSGERDAAVLVVGELAANAARHGRSRMTLRLTLGPGALQLVVSDHGLLPRPRRPHTAPDPDEHGRGIPLVETLATRVETRHHDNGHWVRATLPVTAAHPMAA</sequence>
<evidence type="ECO:0000313" key="4">
    <source>
        <dbReference type="EMBL" id="MBL1101966.1"/>
    </source>
</evidence>
<dbReference type="EMBL" id="JAERRF010000035">
    <property type="protein sequence ID" value="MBL1101966.1"/>
    <property type="molecule type" value="Genomic_DNA"/>
</dbReference>
<reference evidence="4 5" key="1">
    <citation type="submission" date="2021-01" db="EMBL/GenBank/DDBJ databases">
        <title>WGS of actinomycetes isolated from Thailand.</title>
        <authorList>
            <person name="Thawai C."/>
        </authorList>
    </citation>
    <scope>NUCLEOTIDE SEQUENCE [LARGE SCALE GENOMIC DNA]</scope>
    <source>
        <strain evidence="4 5">CA1R205</strain>
    </source>
</reference>
<evidence type="ECO:0000256" key="1">
    <source>
        <dbReference type="ARBA" id="ARBA00022527"/>
    </source>
</evidence>
<name>A0ABS1NQE0_9ACTN</name>
<dbReference type="SUPFAM" id="SSF55874">
    <property type="entry name" value="ATPase domain of HSP90 chaperone/DNA topoisomerase II/histidine kinase"/>
    <property type="match status" value="1"/>
</dbReference>